<proteinExistence type="predicted"/>
<keyword evidence="4 5" id="KW-0472">Membrane</keyword>
<organism evidence="7 8">
    <name type="scientific">Cristinia sonorae</name>
    <dbReference type="NCBI Taxonomy" id="1940300"/>
    <lineage>
        <taxon>Eukaryota</taxon>
        <taxon>Fungi</taxon>
        <taxon>Dikarya</taxon>
        <taxon>Basidiomycota</taxon>
        <taxon>Agaricomycotina</taxon>
        <taxon>Agaricomycetes</taxon>
        <taxon>Agaricomycetidae</taxon>
        <taxon>Agaricales</taxon>
        <taxon>Pleurotineae</taxon>
        <taxon>Stephanosporaceae</taxon>
        <taxon>Cristinia</taxon>
    </lineage>
</organism>
<feature type="transmembrane region" description="Helical" evidence="5">
    <location>
        <begin position="107"/>
        <end position="127"/>
    </location>
</feature>
<dbReference type="PANTHER" id="PTHR47804:SF3">
    <property type="entry name" value="PROTEIN BRE4"/>
    <property type="match status" value="1"/>
</dbReference>
<evidence type="ECO:0000256" key="2">
    <source>
        <dbReference type="ARBA" id="ARBA00022692"/>
    </source>
</evidence>
<dbReference type="InterPro" id="IPR052430">
    <property type="entry name" value="IVT-Associated"/>
</dbReference>
<sequence length="965" mass="107740">MLPMALLAGSIHHLLLKFIRLFVSKRSLARLLSTLLCSIIIVVRPFSSLGGSYPFLVLALKELVFSVQENLAQQLEATILNIMGALLGIGISTLAKFAASKTVLGSAAGRAICAVTLISICFIAGLIKSRLPRLHLSARISCFLSVWILTIDIGEPSRVLPDGGAFLWVTLTAAIVCLLSLVIIMLPFPWVSTNFEHDIASSFSSLHQCLSIALNSNFSNDAMPSPADREAHAVLHAKMLATSIKLNENYSQAAFEIRAGRISLRSIRPLITNIEHLRRELAWGMPLKQPPELRRHGSKSSIQTLPQTPDMFCAVIGPTAQNLGYAILNAMRCVETTVILAFRREDPSSSRFRLFSSTEKEAPWVESQLSAILTAQKQLSLAKEDSKNSFGVLFRDVKLGDGPDGSPVEVPKEIYDGSLSMIALLQMSEEMTSALCVVERLVAKSMESPSRLWLPRVSLAWLGVPPGPFISDDPAAKLTVNFGLDKHVACAADMHLLSDHERKQGQIEYARWMTSRAEKEKVSLQHLKALRPWNIAYIWNILTSFLRWLWVNKQTMNFRLKLWMAHRSMKNSHHLQHALKNAVGAAILTFPAFMPQASSGSRWYHSWHGQWATISYLWVLETNTGATWRTGYLRILGTCMGALYAFITWLICRTNPYALVVMLTVADIPITWVITKTNFAPLVVPCSVAIPPIALAKYFSPEMTKPIGDLALLRALMITTGMVAALLMNSLVFPRHCRVLFLSHTSKTFGLLSNLYLTLSHETFHARHASIPEERRKTLKLELQTRNELHRLSALITTMKNELGLLPVVANMQKILDLLTGLRKIRENIPRREAVMDVFAERRAFMSCVCILLFACQHVFRTREPLPQFLPSARQALNTLERHVHHSLHSAPRDDPRAFGVSLAYVFAEQETMRNIVDTLEKMLELSGELFGTSAWLSEDAAWAPATAVDEGHNGWFNTLMLEDV</sequence>
<dbReference type="GO" id="GO:0016020">
    <property type="term" value="C:membrane"/>
    <property type="evidence" value="ECO:0007669"/>
    <property type="project" value="UniProtKB-SubCell"/>
</dbReference>
<dbReference type="OrthoDB" id="68611at2759"/>
<evidence type="ECO:0000256" key="4">
    <source>
        <dbReference type="ARBA" id="ARBA00023136"/>
    </source>
</evidence>
<feature type="transmembrane region" description="Helical" evidence="5">
    <location>
        <begin position="35"/>
        <end position="57"/>
    </location>
</feature>
<dbReference type="InterPro" id="IPR049453">
    <property type="entry name" value="Memb_transporter_dom"/>
</dbReference>
<feature type="transmembrane region" description="Helical" evidence="5">
    <location>
        <begin position="77"/>
        <end position="95"/>
    </location>
</feature>
<evidence type="ECO:0000313" key="7">
    <source>
        <dbReference type="EMBL" id="KAH8108201.1"/>
    </source>
</evidence>
<keyword evidence="8" id="KW-1185">Reference proteome</keyword>
<comment type="subcellular location">
    <subcellularLocation>
        <location evidence="1">Membrane</location>
        <topology evidence="1">Multi-pass membrane protein</topology>
    </subcellularLocation>
</comment>
<evidence type="ECO:0000256" key="1">
    <source>
        <dbReference type="ARBA" id="ARBA00004141"/>
    </source>
</evidence>
<dbReference type="EMBL" id="JAEVFJ010000001">
    <property type="protein sequence ID" value="KAH8108201.1"/>
    <property type="molecule type" value="Genomic_DNA"/>
</dbReference>
<feature type="transmembrane region" description="Helical" evidence="5">
    <location>
        <begin position="533"/>
        <end position="551"/>
    </location>
</feature>
<evidence type="ECO:0000256" key="3">
    <source>
        <dbReference type="ARBA" id="ARBA00022989"/>
    </source>
</evidence>
<feature type="transmembrane region" description="Helical" evidence="5">
    <location>
        <begin position="133"/>
        <end position="153"/>
    </location>
</feature>
<accession>A0A8K0XX54</accession>
<feature type="transmembrane region" description="Helical" evidence="5">
    <location>
        <begin position="632"/>
        <end position="651"/>
    </location>
</feature>
<feature type="domain" description="Integral membrane bound transporter" evidence="6">
    <location>
        <begin position="601"/>
        <end position="728"/>
    </location>
</feature>
<dbReference type="Proteomes" id="UP000813824">
    <property type="component" value="Unassembled WGS sequence"/>
</dbReference>
<feature type="transmembrane region" description="Helical" evidence="5">
    <location>
        <begin position="165"/>
        <end position="190"/>
    </location>
</feature>
<keyword evidence="3 5" id="KW-1133">Transmembrane helix</keyword>
<gene>
    <name evidence="7" type="ORF">BXZ70DRAFT_46056</name>
</gene>
<feature type="transmembrane region" description="Helical" evidence="5">
    <location>
        <begin position="711"/>
        <end position="733"/>
    </location>
</feature>
<keyword evidence="2 5" id="KW-0812">Transmembrane</keyword>
<dbReference type="AlphaFoldDB" id="A0A8K0XX54"/>
<evidence type="ECO:0000313" key="8">
    <source>
        <dbReference type="Proteomes" id="UP000813824"/>
    </source>
</evidence>
<dbReference type="PANTHER" id="PTHR47804">
    <property type="entry name" value="60S RIBOSOMAL PROTEIN L19"/>
    <property type="match status" value="1"/>
</dbReference>
<reference evidence="7" key="1">
    <citation type="journal article" date="2021" name="New Phytol.">
        <title>Evolutionary innovations through gain and loss of genes in the ectomycorrhizal Boletales.</title>
        <authorList>
            <person name="Wu G."/>
            <person name="Miyauchi S."/>
            <person name="Morin E."/>
            <person name="Kuo A."/>
            <person name="Drula E."/>
            <person name="Varga T."/>
            <person name="Kohler A."/>
            <person name="Feng B."/>
            <person name="Cao Y."/>
            <person name="Lipzen A."/>
            <person name="Daum C."/>
            <person name="Hundley H."/>
            <person name="Pangilinan J."/>
            <person name="Johnson J."/>
            <person name="Barry K."/>
            <person name="LaButti K."/>
            <person name="Ng V."/>
            <person name="Ahrendt S."/>
            <person name="Min B."/>
            <person name="Choi I.G."/>
            <person name="Park H."/>
            <person name="Plett J.M."/>
            <person name="Magnuson J."/>
            <person name="Spatafora J.W."/>
            <person name="Nagy L.G."/>
            <person name="Henrissat B."/>
            <person name="Grigoriev I.V."/>
            <person name="Yang Z.L."/>
            <person name="Xu J."/>
            <person name="Martin F.M."/>
        </authorList>
    </citation>
    <scope>NUCLEOTIDE SEQUENCE</scope>
    <source>
        <strain evidence="7">KKN 215</strain>
    </source>
</reference>
<name>A0A8K0XX54_9AGAR</name>
<comment type="caution">
    <text evidence="7">The sequence shown here is derived from an EMBL/GenBank/DDBJ whole genome shotgun (WGS) entry which is preliminary data.</text>
</comment>
<dbReference type="Pfam" id="PF13515">
    <property type="entry name" value="FUSC_2"/>
    <property type="match status" value="1"/>
</dbReference>
<evidence type="ECO:0000256" key="5">
    <source>
        <dbReference type="SAM" id="Phobius"/>
    </source>
</evidence>
<evidence type="ECO:0000259" key="6">
    <source>
        <dbReference type="Pfam" id="PF13515"/>
    </source>
</evidence>
<feature type="transmembrane region" description="Helical" evidence="5">
    <location>
        <begin position="6"/>
        <end position="23"/>
    </location>
</feature>
<protein>
    <recommendedName>
        <fullName evidence="6">Integral membrane bound transporter domain-containing protein</fullName>
    </recommendedName>
</protein>